<dbReference type="PANTHER" id="PTHR10587:SF133">
    <property type="entry name" value="CHITIN DEACETYLASE 1-RELATED"/>
    <property type="match status" value="1"/>
</dbReference>
<dbReference type="CDD" id="cd10917">
    <property type="entry name" value="CE4_NodB_like_6s_7s"/>
    <property type="match status" value="1"/>
</dbReference>
<sequence>MDFYWIKTNKIIKQIFSNQVWDLPNTEKKIYLTFDDGPTPEATGWILSVLKEHAVKATFFCIGDNIRKHPDLFRKIVSEGHSIGNHTYHHLQGWKTTNKAYLENIRLCEEEIRIQMTNNRQQAADSRQQTAEIGIQPPENSSQKNETSLTKNLQTATSNLKSKLFRPPYGKIRPLQSAQLRKKGYRIIMWDVLSADFDYKVSPEKCLSNVVENTAQGSIIVFHDSKKAFRNVEYVLPKAIKILKEKGFQFATID</sequence>
<dbReference type="eggNOG" id="COG0726">
    <property type="taxonomic scope" value="Bacteria"/>
</dbReference>
<dbReference type="InterPro" id="IPR050248">
    <property type="entry name" value="Polysacc_deacetylase_ArnD"/>
</dbReference>
<accession>V6SWX4</accession>
<evidence type="ECO:0000313" key="6">
    <source>
        <dbReference type="Proteomes" id="UP000018004"/>
    </source>
</evidence>
<dbReference type="Gene3D" id="3.20.20.370">
    <property type="entry name" value="Glycoside hydrolase/deacetylase"/>
    <property type="match status" value="1"/>
</dbReference>
<dbReference type="InterPro" id="IPR011330">
    <property type="entry name" value="Glyco_hydro/deAcase_b/a-brl"/>
</dbReference>
<protein>
    <submittedName>
        <fullName evidence="5">Polysaccharide deacetylase</fullName>
    </submittedName>
</protein>
<gene>
    <name evidence="5" type="ORF">FLJC2902T_09620</name>
</gene>
<evidence type="ECO:0000256" key="1">
    <source>
        <dbReference type="ARBA" id="ARBA00022723"/>
    </source>
</evidence>
<dbReference type="PROSITE" id="PS51677">
    <property type="entry name" value="NODB"/>
    <property type="match status" value="1"/>
</dbReference>
<feature type="domain" description="NodB homology" evidence="4">
    <location>
        <begin position="28"/>
        <end position="251"/>
    </location>
</feature>
<comment type="caution">
    <text evidence="5">The sequence shown here is derived from an EMBL/GenBank/DDBJ whole genome shotgun (WGS) entry which is preliminary data.</text>
</comment>
<dbReference type="Pfam" id="PF01522">
    <property type="entry name" value="Polysacc_deac_1"/>
    <property type="match status" value="1"/>
</dbReference>
<dbReference type="GO" id="GO:0046872">
    <property type="term" value="F:metal ion binding"/>
    <property type="evidence" value="ECO:0007669"/>
    <property type="project" value="UniProtKB-KW"/>
</dbReference>
<feature type="region of interest" description="Disordered" evidence="3">
    <location>
        <begin position="119"/>
        <end position="151"/>
    </location>
</feature>
<dbReference type="PANTHER" id="PTHR10587">
    <property type="entry name" value="GLYCOSYL TRANSFERASE-RELATED"/>
    <property type="match status" value="1"/>
</dbReference>
<keyword evidence="2" id="KW-0378">Hydrolase</keyword>
<dbReference type="GO" id="GO:0016810">
    <property type="term" value="F:hydrolase activity, acting on carbon-nitrogen (but not peptide) bonds"/>
    <property type="evidence" value="ECO:0007669"/>
    <property type="project" value="InterPro"/>
</dbReference>
<dbReference type="EMBL" id="AVGG01000003">
    <property type="protein sequence ID" value="ESU28930.1"/>
    <property type="molecule type" value="Genomic_DNA"/>
</dbReference>
<proteinExistence type="predicted"/>
<evidence type="ECO:0000256" key="3">
    <source>
        <dbReference type="SAM" id="MobiDB-lite"/>
    </source>
</evidence>
<name>V6SWX4_9FLAO</name>
<dbReference type="RefSeq" id="WP_023578621.1">
    <property type="nucleotide sequence ID" value="NZ_AVGG01000003.1"/>
</dbReference>
<evidence type="ECO:0000313" key="5">
    <source>
        <dbReference type="EMBL" id="ESU28930.1"/>
    </source>
</evidence>
<dbReference type="SUPFAM" id="SSF88713">
    <property type="entry name" value="Glycoside hydrolase/deacetylase"/>
    <property type="match status" value="1"/>
</dbReference>
<dbReference type="STRING" id="1341181.FLJC2902T_09620"/>
<dbReference type="Proteomes" id="UP000018004">
    <property type="component" value="Unassembled WGS sequence"/>
</dbReference>
<feature type="compositionally biased region" description="Polar residues" evidence="3">
    <location>
        <begin position="138"/>
        <end position="151"/>
    </location>
</feature>
<dbReference type="AlphaFoldDB" id="V6SWX4"/>
<dbReference type="PATRIC" id="fig|1341181.4.peg.953"/>
<feature type="compositionally biased region" description="Polar residues" evidence="3">
    <location>
        <begin position="119"/>
        <end position="131"/>
    </location>
</feature>
<dbReference type="GO" id="GO:0016020">
    <property type="term" value="C:membrane"/>
    <property type="evidence" value="ECO:0007669"/>
    <property type="project" value="TreeGrafter"/>
</dbReference>
<evidence type="ECO:0000259" key="4">
    <source>
        <dbReference type="PROSITE" id="PS51677"/>
    </source>
</evidence>
<dbReference type="OrthoDB" id="9812065at2"/>
<dbReference type="InterPro" id="IPR002509">
    <property type="entry name" value="NODB_dom"/>
</dbReference>
<evidence type="ECO:0000256" key="2">
    <source>
        <dbReference type="ARBA" id="ARBA00022801"/>
    </source>
</evidence>
<keyword evidence="6" id="KW-1185">Reference proteome</keyword>
<keyword evidence="1" id="KW-0479">Metal-binding</keyword>
<organism evidence="5 6">
    <name type="scientific">Flavobacterium limnosediminis JC2902</name>
    <dbReference type="NCBI Taxonomy" id="1341181"/>
    <lineage>
        <taxon>Bacteria</taxon>
        <taxon>Pseudomonadati</taxon>
        <taxon>Bacteroidota</taxon>
        <taxon>Flavobacteriia</taxon>
        <taxon>Flavobacteriales</taxon>
        <taxon>Flavobacteriaceae</taxon>
        <taxon>Flavobacterium</taxon>
    </lineage>
</organism>
<dbReference type="GO" id="GO:0005975">
    <property type="term" value="P:carbohydrate metabolic process"/>
    <property type="evidence" value="ECO:0007669"/>
    <property type="project" value="InterPro"/>
</dbReference>
<reference evidence="5 6" key="1">
    <citation type="submission" date="2013-08" db="EMBL/GenBank/DDBJ databases">
        <title>Flavobacterium limnosediminis JC2902 genome sequencing.</title>
        <authorList>
            <person name="Lee K."/>
            <person name="Yi H."/>
            <person name="Park S."/>
            <person name="Chun J."/>
        </authorList>
    </citation>
    <scope>NUCLEOTIDE SEQUENCE [LARGE SCALE GENOMIC DNA]</scope>
    <source>
        <strain evidence="5 6">JC2902</strain>
    </source>
</reference>